<comment type="subcellular location">
    <subcellularLocation>
        <location evidence="6">Cytoplasm</location>
    </subcellularLocation>
</comment>
<evidence type="ECO:0000256" key="4">
    <source>
        <dbReference type="ARBA" id="ARBA00022679"/>
    </source>
</evidence>
<dbReference type="PANTHER" id="PTHR31760">
    <property type="entry name" value="S-ADENOSYL-L-METHIONINE-DEPENDENT METHYLTRANSFERASES SUPERFAMILY PROTEIN"/>
    <property type="match status" value="1"/>
</dbReference>
<sequence length="221" mass="25497">MFFTFAPKLIPNMEIIKKYFPNLTEQQIEHFSKLQELYEDWNLKINVVSRKDIDELYLRHILHSLGIAKVMQFQPGANVMDVGTGGGFPGIPLAILFPETNFHLVDSIGKKIKVVNEVVEGLGLENVKTTHGRVEEVKETYDFIVSRAVAQMETFHRWIKNKVQKKQNHDLKNGILYLKGGDLTEELVKFPNATIYDLPSYFEEDFFETKKVVHLPVKFKG</sequence>
<dbReference type="Proteomes" id="UP001497527">
    <property type="component" value="Unassembled WGS sequence"/>
</dbReference>
<name>A0ABP1EVS2_9FLAO</name>
<evidence type="ECO:0000313" key="8">
    <source>
        <dbReference type="Proteomes" id="UP001497527"/>
    </source>
</evidence>
<keyword evidence="4 6" id="KW-0808">Transferase</keyword>
<gene>
    <name evidence="6 7" type="primary">rsmG</name>
    <name evidence="7" type="ORF">T190423A01A_20292</name>
</gene>
<keyword evidence="8" id="KW-1185">Reference proteome</keyword>
<dbReference type="Pfam" id="PF02527">
    <property type="entry name" value="GidB"/>
    <property type="match status" value="1"/>
</dbReference>
<evidence type="ECO:0000313" key="7">
    <source>
        <dbReference type="EMBL" id="CAL2102541.1"/>
    </source>
</evidence>
<dbReference type="SUPFAM" id="SSF53335">
    <property type="entry name" value="S-adenosyl-L-methionine-dependent methyltransferases"/>
    <property type="match status" value="1"/>
</dbReference>
<dbReference type="PANTHER" id="PTHR31760:SF0">
    <property type="entry name" value="S-ADENOSYL-L-METHIONINE-DEPENDENT METHYLTRANSFERASES SUPERFAMILY PROTEIN"/>
    <property type="match status" value="1"/>
</dbReference>
<dbReference type="InterPro" id="IPR003682">
    <property type="entry name" value="rRNA_ssu_MeTfrase_G"/>
</dbReference>
<feature type="binding site" evidence="6">
    <location>
        <position position="147"/>
    </location>
    <ligand>
        <name>S-adenosyl-L-methionine</name>
        <dbReference type="ChEBI" id="CHEBI:59789"/>
    </ligand>
</feature>
<dbReference type="HAMAP" id="MF_00074">
    <property type="entry name" value="16SrRNA_methyltr_G"/>
    <property type="match status" value="1"/>
</dbReference>
<dbReference type="InterPro" id="IPR029063">
    <property type="entry name" value="SAM-dependent_MTases_sf"/>
</dbReference>
<dbReference type="GO" id="GO:0032259">
    <property type="term" value="P:methylation"/>
    <property type="evidence" value="ECO:0007669"/>
    <property type="project" value="UniProtKB-KW"/>
</dbReference>
<evidence type="ECO:0000256" key="5">
    <source>
        <dbReference type="ARBA" id="ARBA00022691"/>
    </source>
</evidence>
<dbReference type="NCBIfam" id="TIGR00138">
    <property type="entry name" value="rsmG_gidB"/>
    <property type="match status" value="1"/>
</dbReference>
<keyword evidence="3 6" id="KW-0489">Methyltransferase</keyword>
<evidence type="ECO:0000256" key="2">
    <source>
        <dbReference type="ARBA" id="ARBA00022552"/>
    </source>
</evidence>
<keyword evidence="1 6" id="KW-0963">Cytoplasm</keyword>
<comment type="similarity">
    <text evidence="6">Belongs to the methyltransferase superfamily. RNA methyltransferase RsmG family.</text>
</comment>
<dbReference type="EC" id="2.1.1.-" evidence="6"/>
<comment type="caution">
    <text evidence="6">Lacks conserved residue(s) required for the propagation of feature annotation.</text>
</comment>
<evidence type="ECO:0000256" key="6">
    <source>
        <dbReference type="HAMAP-Rule" id="MF_00074"/>
    </source>
</evidence>
<reference evidence="7 8" key="1">
    <citation type="submission" date="2024-05" db="EMBL/GenBank/DDBJ databases">
        <authorList>
            <person name="Duchaud E."/>
        </authorList>
    </citation>
    <scope>NUCLEOTIDE SEQUENCE [LARGE SCALE GENOMIC DNA]</scope>
    <source>
        <strain evidence="7">Ena-SAMPLE-TAB-13-05-2024-13:56:06:370-140308</strain>
    </source>
</reference>
<feature type="binding site" evidence="6">
    <location>
        <position position="83"/>
    </location>
    <ligand>
        <name>S-adenosyl-L-methionine</name>
        <dbReference type="ChEBI" id="CHEBI:59789"/>
    </ligand>
</feature>
<dbReference type="PIRSF" id="PIRSF003078">
    <property type="entry name" value="GidB"/>
    <property type="match status" value="1"/>
</dbReference>
<organism evidence="7 8">
    <name type="scientific">Tenacibaculum polynesiense</name>
    <dbReference type="NCBI Taxonomy" id="3137857"/>
    <lineage>
        <taxon>Bacteria</taxon>
        <taxon>Pseudomonadati</taxon>
        <taxon>Bacteroidota</taxon>
        <taxon>Flavobacteriia</taxon>
        <taxon>Flavobacteriales</taxon>
        <taxon>Flavobacteriaceae</taxon>
        <taxon>Tenacibaculum</taxon>
    </lineage>
</organism>
<evidence type="ECO:0000256" key="3">
    <source>
        <dbReference type="ARBA" id="ARBA00022603"/>
    </source>
</evidence>
<dbReference type="GO" id="GO:0008168">
    <property type="term" value="F:methyltransferase activity"/>
    <property type="evidence" value="ECO:0007669"/>
    <property type="project" value="UniProtKB-KW"/>
</dbReference>
<accession>A0ABP1EVS2</accession>
<comment type="function">
    <text evidence="6">Specifically methylates the N7 position of a guanine in 16S rRNA.</text>
</comment>
<keyword evidence="2 6" id="KW-0698">rRNA processing</keyword>
<keyword evidence="5 6" id="KW-0949">S-adenosyl-L-methionine</keyword>
<feature type="binding site" evidence="6">
    <location>
        <begin position="134"/>
        <end position="135"/>
    </location>
    <ligand>
        <name>S-adenosyl-L-methionine</name>
        <dbReference type="ChEBI" id="CHEBI:59789"/>
    </ligand>
</feature>
<protein>
    <recommendedName>
        <fullName evidence="6">Ribosomal RNA small subunit methyltransferase G</fullName>
        <ecNumber evidence="6">2.1.1.-</ecNumber>
    </recommendedName>
    <alternativeName>
        <fullName evidence="6">16S rRNA 7-methylguanosine methyltransferase</fullName>
        <shortName evidence="6">16S rRNA m7G methyltransferase</shortName>
    </alternativeName>
</protein>
<dbReference type="Gene3D" id="3.40.50.150">
    <property type="entry name" value="Vaccinia Virus protein VP39"/>
    <property type="match status" value="1"/>
</dbReference>
<evidence type="ECO:0000256" key="1">
    <source>
        <dbReference type="ARBA" id="ARBA00022490"/>
    </source>
</evidence>
<feature type="binding site" evidence="6">
    <location>
        <position position="88"/>
    </location>
    <ligand>
        <name>S-adenosyl-L-methionine</name>
        <dbReference type="ChEBI" id="CHEBI:59789"/>
    </ligand>
</feature>
<dbReference type="EMBL" id="CAXJIO010000011">
    <property type="protein sequence ID" value="CAL2102541.1"/>
    <property type="molecule type" value="Genomic_DNA"/>
</dbReference>
<dbReference type="CDD" id="cd02440">
    <property type="entry name" value="AdoMet_MTases"/>
    <property type="match status" value="1"/>
</dbReference>
<comment type="caution">
    <text evidence="7">The sequence shown here is derived from an EMBL/GenBank/DDBJ whole genome shotgun (WGS) entry which is preliminary data.</text>
</comment>
<proteinExistence type="inferred from homology"/>